<dbReference type="WBParaSite" id="Pan_g2282.t1">
    <property type="protein sequence ID" value="Pan_g2282.t1"/>
    <property type="gene ID" value="Pan_g2282"/>
</dbReference>
<reference evidence="3" key="2">
    <citation type="submission" date="2020-10" db="UniProtKB">
        <authorList>
            <consortium name="WormBaseParasite"/>
        </authorList>
    </citation>
    <scope>IDENTIFICATION</scope>
</reference>
<organism evidence="2 3">
    <name type="scientific">Panagrellus redivivus</name>
    <name type="common">Microworm</name>
    <dbReference type="NCBI Taxonomy" id="6233"/>
    <lineage>
        <taxon>Eukaryota</taxon>
        <taxon>Metazoa</taxon>
        <taxon>Ecdysozoa</taxon>
        <taxon>Nematoda</taxon>
        <taxon>Chromadorea</taxon>
        <taxon>Rhabditida</taxon>
        <taxon>Tylenchina</taxon>
        <taxon>Panagrolaimomorpha</taxon>
        <taxon>Panagrolaimoidea</taxon>
        <taxon>Panagrolaimidae</taxon>
        <taxon>Panagrellus</taxon>
    </lineage>
</organism>
<protein>
    <submittedName>
        <fullName evidence="3">Uncharacterized protein</fullName>
    </submittedName>
</protein>
<reference evidence="2" key="1">
    <citation type="journal article" date="2013" name="Genetics">
        <title>The draft genome and transcriptome of Panagrellus redivivus are shaped by the harsh demands of a free-living lifestyle.</title>
        <authorList>
            <person name="Srinivasan J."/>
            <person name="Dillman A.R."/>
            <person name="Macchietto M.G."/>
            <person name="Heikkinen L."/>
            <person name="Lakso M."/>
            <person name="Fracchia K.M."/>
            <person name="Antoshechkin I."/>
            <person name="Mortazavi A."/>
            <person name="Wong G."/>
            <person name="Sternberg P.W."/>
        </authorList>
    </citation>
    <scope>NUCLEOTIDE SEQUENCE [LARGE SCALE GENOMIC DNA]</scope>
    <source>
        <strain evidence="2">MT8872</strain>
    </source>
</reference>
<keyword evidence="2" id="KW-1185">Reference proteome</keyword>
<name>A0A7E4VLX6_PANRE</name>
<keyword evidence="1" id="KW-0732">Signal</keyword>
<accession>A0A7E4VLX6</accession>
<evidence type="ECO:0000313" key="3">
    <source>
        <dbReference type="WBParaSite" id="Pan_g2282.t1"/>
    </source>
</evidence>
<dbReference type="Proteomes" id="UP000492821">
    <property type="component" value="Unassembled WGS sequence"/>
</dbReference>
<evidence type="ECO:0000313" key="2">
    <source>
        <dbReference type="Proteomes" id="UP000492821"/>
    </source>
</evidence>
<sequence>MRVSIIFTLFFTVYLTSQASKAESTCVNVNHTDNGTKSFRLRGSGHTCGDFPLVVSKTGFQLKVYTSPKSTTPNQGYLRIYFGNVSVPFSFVNSPAELSIYTSNDIYLGRAILGVTTIEIQSNGVGFVAPQKTSFASIKIPSLEEFQRYQQDKVIIKFKIEWTNVNDLVIELPNFINNTKNSPPKLTTKTPKSTKTVNYTGNNESITNSAILTSTARATSNATSKASWIVIAAPSNEINRFNIPIDPNSRITDHGINFNDYLAVVPAYPEEIREFENAEKKKKDEMYVGFLERIQVAERTENKGSK</sequence>
<feature type="chain" id="PRO_5028969080" evidence="1">
    <location>
        <begin position="20"/>
        <end position="306"/>
    </location>
</feature>
<proteinExistence type="predicted"/>
<dbReference type="AlphaFoldDB" id="A0A7E4VLX6"/>
<feature type="signal peptide" evidence="1">
    <location>
        <begin position="1"/>
        <end position="19"/>
    </location>
</feature>
<evidence type="ECO:0000256" key="1">
    <source>
        <dbReference type="SAM" id="SignalP"/>
    </source>
</evidence>